<dbReference type="Pfam" id="PF14907">
    <property type="entry name" value="NTP_transf_5"/>
    <property type="match status" value="1"/>
</dbReference>
<accession>A0ABV3N2N1</accession>
<protein>
    <submittedName>
        <fullName evidence="1">Nucleotidyltransferase family protein</fullName>
    </submittedName>
</protein>
<proteinExistence type="predicted"/>
<name>A0ABV3N2N1_9GAMM</name>
<keyword evidence="2" id="KW-1185">Reference proteome</keyword>
<evidence type="ECO:0000313" key="1">
    <source>
        <dbReference type="EMBL" id="MEW5290001.1"/>
    </source>
</evidence>
<sequence>MTENDFSHQQHLDVVRALFRLYTEDESTLDVDLERLKSASLEIINRNKLIALYRYAMEKYELLPALGKKNFRMLDLMCCYEKNLRAKRESHNRILFRRMKEEKINFAVRKGESLSFCYKESHHRISGDTDILIDKNDKYKIVEILDSLGYKMGEFDHFRGEIKDYRREELIKYNISPDHLPHYLLVDDGYPVSVDIAYSITWFKDNESYSTTELIDSSTNELNAEAKFLDTTLHLYRETFLKSSLLNRAPYLSGMFDSVILHNKKNTEIEDNRVKEIVWFSLQTLAGNESYESLNKKYAYYYSGSEKKPMKNSVLFYMFKNRETSIIL</sequence>
<evidence type="ECO:0000313" key="2">
    <source>
        <dbReference type="Proteomes" id="UP001554567"/>
    </source>
</evidence>
<gene>
    <name evidence="1" type="ORF">ABW286_12535</name>
</gene>
<organism evidence="1 2">
    <name type="scientific">Erwinia papayae</name>
    <dbReference type="NCBI Taxonomy" id="206499"/>
    <lineage>
        <taxon>Bacteria</taxon>
        <taxon>Pseudomonadati</taxon>
        <taxon>Pseudomonadota</taxon>
        <taxon>Gammaproteobacteria</taxon>
        <taxon>Enterobacterales</taxon>
        <taxon>Erwiniaceae</taxon>
        <taxon>Erwinia</taxon>
    </lineage>
</organism>
<reference evidence="1 2" key="1">
    <citation type="submission" date="2024-07" db="EMBL/GenBank/DDBJ databases">
        <authorList>
            <person name="Dulla G.F.J."/>
            <person name="Delorm J.G."/>
        </authorList>
    </citation>
    <scope>NUCLEOTIDE SEQUENCE [LARGE SCALE GENOMIC DNA]</scope>
    <source>
        <strain evidence="1 2">JGD 233</strain>
    </source>
</reference>
<dbReference type="InterPro" id="IPR039498">
    <property type="entry name" value="NTP_transf_5"/>
</dbReference>
<dbReference type="EMBL" id="JBFKZN010000006">
    <property type="protein sequence ID" value="MEW5290001.1"/>
    <property type="molecule type" value="Genomic_DNA"/>
</dbReference>
<comment type="caution">
    <text evidence="1">The sequence shown here is derived from an EMBL/GenBank/DDBJ whole genome shotgun (WGS) entry which is preliminary data.</text>
</comment>
<dbReference type="Proteomes" id="UP001554567">
    <property type="component" value="Unassembled WGS sequence"/>
</dbReference>
<dbReference type="RefSeq" id="WP_367167680.1">
    <property type="nucleotide sequence ID" value="NZ_JBFKZN010000006.1"/>
</dbReference>